<evidence type="ECO:0000259" key="16">
    <source>
        <dbReference type="PROSITE" id="PS50089"/>
    </source>
</evidence>
<dbReference type="GO" id="GO:0048284">
    <property type="term" value="P:organelle fusion"/>
    <property type="evidence" value="ECO:0007669"/>
    <property type="project" value="TreeGrafter"/>
</dbReference>
<evidence type="ECO:0000313" key="17">
    <source>
        <dbReference type="EMBL" id="KAJ6219483.1"/>
    </source>
</evidence>
<dbReference type="InterPro" id="IPR057307">
    <property type="entry name" value="PEP5_VPS11_N"/>
</dbReference>
<comment type="subcellular location">
    <subcellularLocation>
        <location evidence="2">Late endosome membrane</location>
        <topology evidence="2">Peripheral membrane protein</topology>
        <orientation evidence="2">Cytoplasmic side</orientation>
    </subcellularLocation>
    <subcellularLocation>
        <location evidence="1">Lysosome</location>
    </subcellularLocation>
</comment>
<dbReference type="GO" id="GO:0006904">
    <property type="term" value="P:vesicle docking involved in exocytosis"/>
    <property type="evidence" value="ECO:0007669"/>
    <property type="project" value="TreeGrafter"/>
</dbReference>
<evidence type="ECO:0000256" key="7">
    <source>
        <dbReference type="ARBA" id="ARBA00022833"/>
    </source>
</evidence>
<proteinExistence type="inferred from homology"/>
<dbReference type="SUPFAM" id="SSF50978">
    <property type="entry name" value="WD40 repeat-like"/>
    <property type="match status" value="1"/>
</dbReference>
<dbReference type="PROSITE" id="PS50236">
    <property type="entry name" value="CHCR"/>
    <property type="match status" value="1"/>
</dbReference>
<feature type="coiled-coil region" evidence="14">
    <location>
        <begin position="929"/>
        <end position="963"/>
    </location>
</feature>
<dbReference type="GO" id="GO:0007032">
    <property type="term" value="P:endosome organization"/>
    <property type="evidence" value="ECO:0007669"/>
    <property type="project" value="TreeGrafter"/>
</dbReference>
<evidence type="ECO:0000256" key="15">
    <source>
        <dbReference type="SAM" id="MobiDB-lite"/>
    </source>
</evidence>
<evidence type="ECO:0000256" key="6">
    <source>
        <dbReference type="ARBA" id="ARBA00022771"/>
    </source>
</evidence>
<reference evidence="17" key="1">
    <citation type="submission" date="2022-12" db="EMBL/GenBank/DDBJ databases">
        <title>Genome assemblies of Blomia tropicalis.</title>
        <authorList>
            <person name="Cui Y."/>
        </authorList>
    </citation>
    <scope>NUCLEOTIDE SEQUENCE</scope>
    <source>
        <tissue evidence="17">Adult mites</tissue>
    </source>
</reference>
<dbReference type="CDD" id="cd16688">
    <property type="entry name" value="RING-H2_Vps11"/>
    <property type="match status" value="1"/>
</dbReference>
<keyword evidence="4" id="KW-0813">Transport</keyword>
<keyword evidence="5" id="KW-0479">Metal-binding</keyword>
<evidence type="ECO:0000256" key="11">
    <source>
        <dbReference type="PIRNR" id="PIRNR007860"/>
    </source>
</evidence>
<dbReference type="Gene3D" id="1.25.40.10">
    <property type="entry name" value="Tetratricopeptide repeat domain"/>
    <property type="match status" value="1"/>
</dbReference>
<evidence type="ECO:0000256" key="14">
    <source>
        <dbReference type="SAM" id="Coils"/>
    </source>
</evidence>
<feature type="repeat" description="CHCR" evidence="13">
    <location>
        <begin position="548"/>
        <end position="692"/>
    </location>
</feature>
<keyword evidence="14" id="KW-0175">Coiled coil</keyword>
<keyword evidence="6 12" id="KW-0863">Zinc-finger</keyword>
<keyword evidence="18" id="KW-1185">Reference proteome</keyword>
<evidence type="ECO:0000256" key="9">
    <source>
        <dbReference type="ARBA" id="ARBA00023136"/>
    </source>
</evidence>
<evidence type="ECO:0000256" key="3">
    <source>
        <dbReference type="ARBA" id="ARBA00007070"/>
    </source>
</evidence>
<evidence type="ECO:0000256" key="12">
    <source>
        <dbReference type="PROSITE-ProRule" id="PRU00175"/>
    </source>
</evidence>
<dbReference type="GO" id="GO:0031902">
    <property type="term" value="C:late endosome membrane"/>
    <property type="evidence" value="ECO:0007669"/>
    <property type="project" value="UniProtKB-SubCell"/>
</dbReference>
<evidence type="ECO:0000256" key="1">
    <source>
        <dbReference type="ARBA" id="ARBA00004371"/>
    </source>
</evidence>
<dbReference type="InterPro" id="IPR016528">
    <property type="entry name" value="VPS11"/>
</dbReference>
<dbReference type="SUPFAM" id="SSF57850">
    <property type="entry name" value="RING/U-box"/>
    <property type="match status" value="1"/>
</dbReference>
<evidence type="ECO:0000313" key="18">
    <source>
        <dbReference type="Proteomes" id="UP001142055"/>
    </source>
</evidence>
<name>A0A9Q0M3Q4_BLOTA</name>
<dbReference type="InterPro" id="IPR011990">
    <property type="entry name" value="TPR-like_helical_dom_sf"/>
</dbReference>
<dbReference type="GO" id="GO:0030897">
    <property type="term" value="C:HOPS complex"/>
    <property type="evidence" value="ECO:0007669"/>
    <property type="project" value="TreeGrafter"/>
</dbReference>
<dbReference type="PANTHER" id="PTHR23323:SF24">
    <property type="entry name" value="VACUOLAR PROTEIN SORTING-ASSOCIATED PROTEIN 11 HOMOLOG"/>
    <property type="match status" value="1"/>
</dbReference>
<dbReference type="OMA" id="ENENECP"/>
<dbReference type="PROSITE" id="PS50089">
    <property type="entry name" value="ZF_RING_2"/>
    <property type="match status" value="1"/>
</dbReference>
<dbReference type="GO" id="GO:0005764">
    <property type="term" value="C:lysosome"/>
    <property type="evidence" value="ECO:0007669"/>
    <property type="project" value="UniProtKB-SubCell"/>
</dbReference>
<keyword evidence="7" id="KW-0862">Zinc</keyword>
<dbReference type="Pfam" id="PF23341">
    <property type="entry name" value="PEP5_VPS11_N"/>
    <property type="match status" value="1"/>
</dbReference>
<comment type="similarity">
    <text evidence="3 11">Belongs to the VPS11 family.</text>
</comment>
<feature type="domain" description="RING-type" evidence="16">
    <location>
        <begin position="972"/>
        <end position="1011"/>
    </location>
</feature>
<evidence type="ECO:0000256" key="5">
    <source>
        <dbReference type="ARBA" id="ARBA00022723"/>
    </source>
</evidence>
<evidence type="ECO:0000256" key="2">
    <source>
        <dbReference type="ARBA" id="ARBA00004492"/>
    </source>
</evidence>
<dbReference type="Proteomes" id="UP001142055">
    <property type="component" value="Chromosome 2"/>
</dbReference>
<evidence type="ECO:0000256" key="13">
    <source>
        <dbReference type="PROSITE-ProRule" id="PRU01006"/>
    </source>
</evidence>
<dbReference type="GO" id="GO:0006886">
    <property type="term" value="P:intracellular protein transport"/>
    <property type="evidence" value="ECO:0007669"/>
    <property type="project" value="UniProtKB-UniRule"/>
</dbReference>
<sequence length="1084" mass="123844">MYPDEEPQSPPSSSSIGLLRGRTGDQIRNELAMAIAENANWDKMNKLIRLIRSALKEKTKRDDDVPPGFIGVRGRRSRREFEDIIQSLLNGDRTSNLLMIPGPKGQMKKSDSNAYKDGFLGVFSFVAHHIAVTHCCTIINRTNVSSTQPSATSNNSKFYLVTIGTDNDDLVPILKIWRVNESALTTNNEENLFQTNTLPDESINSADQSSSTTPIQIGTCIRQVKLSSTNSLLNTLRPHASVTVIDVLNDSLIAIGFNDGHCLIIKGELIRESRNVKFKLLEVPEKESSITGVAFSSYTRTFKSTTKAFTFNTTNTSSTRQHIILFVSTRNEICSFDLSSRESKEPKLVLDSFGCEIGCSCLKRDPKQLESIQFIVGRNDAIYFYNIDGRGPCLAYDGPKVFLYWFRNYLVVVTINDLNRIAQTNTNEASPSTSSASNLLNNPTPNMITIYDIARKYIAFSCPIPAVNQVISEWGQLYIITGDKRVCMFTECDTQTKLELLFRKNQFSLAIDLAKAQTYSADSLADMFKHYGDHLYESGDFDGAINQYCQTIGVLEPSYVIRKFLDLQRIHNLTHYLQELHKRRLATEDHTTLLINCYVKLKDEQKLNEFLRSTDIVFDVDIAIRVLRQAGYFDNAVLLAKRHERFESYFSILLEDKSDSLNVLTTFRELLRDGKTEIVSQYLCKHGRLLMVDQPEETTELLKSLSANLLHAQHKNPKQKSSSPINLESESNIFDMAELSVNLNDDDFNDSEFKPEKFLHIFLNHSVKMIEYLEFIMAETKTIIDSDGKCMTGLAENETKIMDFLKYSNYDSKKAMILCQMSNFIPGVLFLYEKSRMFKQILGHFIARKDSIKVIEICEKFAEEEPSLWVDALWYFSEIYDDSHQENALHVLEKIEQYQLLPPLMVVEILSKHGKITLGVVRDYLIRWIRAEQEQIDENERLIHSYRDECERIRTQIEEIKDKPKVFQASKCAACSHPLDLPSVHFMCGHSYHHTCFESYIAENEQDCPLCLPQNRKILNEISMFDNVKNVNELFQQELSETNDPFDVIARYSSQGLFNPLTVVTDDGLIQTNQTSTKTSNRQQ</sequence>
<dbReference type="InterPro" id="IPR036322">
    <property type="entry name" value="WD40_repeat_dom_sf"/>
</dbReference>
<dbReference type="GO" id="GO:0030674">
    <property type="term" value="F:protein-macromolecule adaptor activity"/>
    <property type="evidence" value="ECO:0007669"/>
    <property type="project" value="TreeGrafter"/>
</dbReference>
<keyword evidence="8" id="KW-0653">Protein transport</keyword>
<feature type="region of interest" description="Disordered" evidence="15">
    <location>
        <begin position="1"/>
        <end position="21"/>
    </location>
</feature>
<dbReference type="GO" id="GO:0007033">
    <property type="term" value="P:vacuole organization"/>
    <property type="evidence" value="ECO:0007669"/>
    <property type="project" value="TreeGrafter"/>
</dbReference>
<dbReference type="Pfam" id="PF00097">
    <property type="entry name" value="zf-C3HC4"/>
    <property type="match status" value="1"/>
</dbReference>
<keyword evidence="10" id="KW-0458">Lysosome</keyword>
<organism evidence="17 18">
    <name type="scientific">Blomia tropicalis</name>
    <name type="common">Mite</name>
    <dbReference type="NCBI Taxonomy" id="40697"/>
    <lineage>
        <taxon>Eukaryota</taxon>
        <taxon>Metazoa</taxon>
        <taxon>Ecdysozoa</taxon>
        <taxon>Arthropoda</taxon>
        <taxon>Chelicerata</taxon>
        <taxon>Arachnida</taxon>
        <taxon>Acari</taxon>
        <taxon>Acariformes</taxon>
        <taxon>Sarcoptiformes</taxon>
        <taxon>Astigmata</taxon>
        <taxon>Glycyphagoidea</taxon>
        <taxon>Echimyopodidae</taxon>
        <taxon>Blomia</taxon>
    </lineage>
</organism>
<dbReference type="InterPro" id="IPR013083">
    <property type="entry name" value="Znf_RING/FYVE/PHD"/>
</dbReference>
<accession>A0A9Q0M3Q4</accession>
<comment type="caution">
    <text evidence="17">The sequence shown here is derived from an EMBL/GenBank/DDBJ whole genome shotgun (WGS) entry which is preliminary data.</text>
</comment>
<dbReference type="InterPro" id="IPR018957">
    <property type="entry name" value="Znf_C3HC4_RING-type"/>
</dbReference>
<dbReference type="PIRSF" id="PIRSF007860">
    <property type="entry name" value="VPS11"/>
    <property type="match status" value="1"/>
</dbReference>
<dbReference type="Gene3D" id="3.30.40.10">
    <property type="entry name" value="Zinc/RING finger domain, C3HC4 (zinc finger)"/>
    <property type="match status" value="1"/>
</dbReference>
<dbReference type="PANTHER" id="PTHR23323">
    <property type="entry name" value="VACUOLAR PROTEIN SORTING-ASSOCIATED PROTEIN"/>
    <property type="match status" value="1"/>
</dbReference>
<dbReference type="InterPro" id="IPR057308">
    <property type="entry name" value="CHCR_PEP5_VPS11"/>
</dbReference>
<dbReference type="Pfam" id="PF23356">
    <property type="entry name" value="TPR_PEP5_VPS11"/>
    <property type="match status" value="1"/>
</dbReference>
<dbReference type="InterPro" id="IPR001841">
    <property type="entry name" value="Znf_RING"/>
</dbReference>
<keyword evidence="9 11" id="KW-0472">Membrane</keyword>
<dbReference type="GO" id="GO:0008270">
    <property type="term" value="F:zinc ion binding"/>
    <property type="evidence" value="ECO:0007669"/>
    <property type="project" value="UniProtKB-KW"/>
</dbReference>
<dbReference type="InterPro" id="IPR000547">
    <property type="entry name" value="Clathrin_H-chain/VPS_repeat"/>
</dbReference>
<dbReference type="EMBL" id="JAPWDV010000002">
    <property type="protein sequence ID" value="KAJ6219483.1"/>
    <property type="molecule type" value="Genomic_DNA"/>
</dbReference>
<evidence type="ECO:0000256" key="4">
    <source>
        <dbReference type="ARBA" id="ARBA00022448"/>
    </source>
</evidence>
<protein>
    <recommendedName>
        <fullName evidence="11">Vacuolar protein sorting-associated protein 11 homolog</fullName>
    </recommendedName>
</protein>
<evidence type="ECO:0000256" key="8">
    <source>
        <dbReference type="ARBA" id="ARBA00022927"/>
    </source>
</evidence>
<gene>
    <name evidence="17" type="ORF">RDWZM_005295</name>
</gene>
<dbReference type="AlphaFoldDB" id="A0A9Q0M3Q4"/>
<evidence type="ECO:0000256" key="10">
    <source>
        <dbReference type="ARBA" id="ARBA00023228"/>
    </source>
</evidence>